<dbReference type="InterPro" id="IPR003961">
    <property type="entry name" value="FN3_dom"/>
</dbReference>
<dbReference type="Gene3D" id="2.60.40.380">
    <property type="entry name" value="Purple acid phosphatase-like, N-terminal"/>
    <property type="match status" value="1"/>
</dbReference>
<protein>
    <recommendedName>
        <fullName evidence="1">Fibronectin type-III domain-containing protein</fullName>
    </recommendedName>
</protein>
<name>A0A101HJ83_9BACT</name>
<dbReference type="GO" id="GO:0046872">
    <property type="term" value="F:metal ion binding"/>
    <property type="evidence" value="ECO:0007669"/>
    <property type="project" value="InterPro"/>
</dbReference>
<evidence type="ECO:0000259" key="1">
    <source>
        <dbReference type="PROSITE" id="PS50853"/>
    </source>
</evidence>
<dbReference type="SUPFAM" id="SSF49363">
    <property type="entry name" value="Purple acid phosphatase, N-terminal domain"/>
    <property type="match status" value="1"/>
</dbReference>
<dbReference type="InterPro" id="IPR036116">
    <property type="entry name" value="FN3_sf"/>
</dbReference>
<dbReference type="InterPro" id="IPR008963">
    <property type="entry name" value="Purple_acid_Pase-like_N"/>
</dbReference>
<evidence type="ECO:0000313" key="3">
    <source>
        <dbReference type="Proteomes" id="UP000053904"/>
    </source>
</evidence>
<proteinExistence type="predicted"/>
<dbReference type="Proteomes" id="UP000053904">
    <property type="component" value="Unassembled WGS sequence"/>
</dbReference>
<evidence type="ECO:0000313" key="2">
    <source>
        <dbReference type="EMBL" id="KUK77824.1"/>
    </source>
</evidence>
<comment type="caution">
    <text evidence="2">The sequence shown here is derived from an EMBL/GenBank/DDBJ whole genome shotgun (WGS) entry which is preliminary data.</text>
</comment>
<dbReference type="AlphaFoldDB" id="A0A101HJ83"/>
<reference evidence="3" key="1">
    <citation type="journal article" date="2015" name="MBio">
        <title>Genome-Resolved Metagenomic Analysis Reveals Roles for Candidate Phyla and Other Microbial Community Members in Biogeochemical Transformations in Oil Reservoirs.</title>
        <authorList>
            <person name="Hu P."/>
            <person name="Tom L."/>
            <person name="Singh A."/>
            <person name="Thomas B.C."/>
            <person name="Baker B.J."/>
            <person name="Piceno Y.M."/>
            <person name="Andersen G.L."/>
            <person name="Banfield J.F."/>
        </authorList>
    </citation>
    <scope>NUCLEOTIDE SEQUENCE [LARGE SCALE GENOMIC DNA]</scope>
</reference>
<dbReference type="InterPro" id="IPR013783">
    <property type="entry name" value="Ig-like_fold"/>
</dbReference>
<dbReference type="PROSITE" id="PS50853">
    <property type="entry name" value="FN3"/>
    <property type="match status" value="2"/>
</dbReference>
<sequence length="1002" mass="110520">MSKIFAAGATPILGSATVSNTSNLIFFTSEIYGANVVISDPDSNNSNIRTISGYAWSQDIGWIEFTANTTPGVFVDYSTGQVSGSAYVMDTGNILDFDNYGSNTVVDPTTGVFTGYVWSQDVGWIHFDSDVYVKDTLAPNNVASVSGYTDDSKVKEITSSDTLVYNHTQPYFEWNTPSDPSTQSHGYQSSGVAGYYVYWGPSSTALPSASGVYQSDNSITVDVTENQTYYLRIQAVDNHGNIYTNVEEDYTFFEYHSDLTNPINVSYIVTPSGNFGNVDDMFFNWPSTPGVTSSDTNGILGWQYSLNDISSWTGSTYSDRFELDYIPFEATDYTHYFTEEKDLAHMLVGNNIIYFRTIDNAGNFSGYVTGGIAYGGLAPRFSEEAVVTVTPNYNTSNEFALSWPEVTVEDGRTVSSYYYMVNTVPPSTYSTLISNSSIYIPVGTNSVSTRKLRNAVKGNNTVYVVAVDDQNGYSPSNYITGTFELDSSLPDPVRNLSLADTSIKSAQLWRASLNWEEPTYKGDGNLSYTILRSKDGTTWEDVGTTTGLSYVDTVDSSGRYYYQVGSSDSTDESQANPTYSSVVSGTIQGRYLEPAELISGVVITGISTRKATVIWVTNRESDTKIAYGTSSNEYFEEEVYNSKQVTNHEITLNNLEPDTIYYFKAKWTDEDGNTGESHEVSFRTNTPPQVYETTVDRVGLDYAMISFEVYGATKAAVVFGENLSYTSIKELNTSPSRSSYSVLLSDLDDGTTYNYKIRLTDIDGYIYESIENNTFTTPPKPEISNVRIQELKEVASPTVLFSWQSNTKTNSIVTFRENKEGATAKDQIDKEYVSGLHEMEISGLNPQTEYIAQVEGVDEYGNRAVSESILFTTATDTRPPKISNIVVEPDLLSRSDQTDKSRSAQFVVSWETDEPATSKVEFGEGGAGLYTSSSKLDQELRTKHLVIVSGLTPSKVYSLKAVSSDSYGNVSEYGPLVSITPKSNDTIFETILGTISNIFKIF</sequence>
<feature type="domain" description="Fibronectin type-III" evidence="1">
    <location>
        <begin position="782"/>
        <end position="876"/>
    </location>
</feature>
<dbReference type="SUPFAM" id="SSF49265">
    <property type="entry name" value="Fibronectin type III"/>
    <property type="match status" value="1"/>
</dbReference>
<dbReference type="EMBL" id="LGGO01000003">
    <property type="protein sequence ID" value="KUK77824.1"/>
    <property type="molecule type" value="Genomic_DNA"/>
</dbReference>
<feature type="domain" description="Fibronectin type-III" evidence="1">
    <location>
        <begin position="597"/>
        <end position="689"/>
    </location>
</feature>
<dbReference type="GO" id="GO:0003993">
    <property type="term" value="F:acid phosphatase activity"/>
    <property type="evidence" value="ECO:0007669"/>
    <property type="project" value="InterPro"/>
</dbReference>
<dbReference type="Pfam" id="PF16656">
    <property type="entry name" value="Pur_ac_phosph_N"/>
    <property type="match status" value="1"/>
</dbReference>
<gene>
    <name evidence="2" type="ORF">XD93_0052</name>
</gene>
<dbReference type="SMART" id="SM00060">
    <property type="entry name" value="FN3"/>
    <property type="match status" value="4"/>
</dbReference>
<organism evidence="2 3">
    <name type="scientific">candidate division WS6 bacterium 34_10</name>
    <dbReference type="NCBI Taxonomy" id="1641389"/>
    <lineage>
        <taxon>Bacteria</taxon>
        <taxon>Candidatus Dojkabacteria</taxon>
    </lineage>
</organism>
<dbReference type="InterPro" id="IPR015914">
    <property type="entry name" value="PAPs_N"/>
</dbReference>
<dbReference type="Gene3D" id="2.60.40.10">
    <property type="entry name" value="Immunoglobulins"/>
    <property type="match status" value="2"/>
</dbReference>
<accession>A0A101HJ83</accession>